<name>A0ABT0CE03_THEVL</name>
<sequence length="302" mass="34079">MRFIRPEYIFRPSQIVRRLAYTIRNKHQPTQANTPWGTSIHFDPSELHGRAMLTLGLPDLRTCEMISRIVRKGDICIDIGANIGIMTSLMATRAGSSGTVYAFEPHPKTRLVLELNASSWKNKATMAEINVLPYAVSNRNGKAILFEPSNFSQNWGIATLEFEHKKSGDKQEGIEVDCITFDSFFNDASDIKLVKIDVEGHEDFVLTGMKEKLTKSLIKYILFEEHRTLPSPACDYLEKFGYKSYLIDRSLLAPKLIDVKMCPKKIYKETTNILAVLRKDSDIDIANLTQPGWSCLSVSGAI</sequence>
<comment type="caution">
    <text evidence="2">The sequence shown here is derived from an EMBL/GenBank/DDBJ whole genome shotgun (WGS) entry which is preliminary data.</text>
</comment>
<dbReference type="RefSeq" id="WP_244352140.1">
    <property type="nucleotide sequence ID" value="NZ_JAFIRA010000043.1"/>
</dbReference>
<dbReference type="NCBIfam" id="TIGR01444">
    <property type="entry name" value="fkbM_fam"/>
    <property type="match status" value="1"/>
</dbReference>
<dbReference type="InterPro" id="IPR006342">
    <property type="entry name" value="FkbM_mtfrase"/>
</dbReference>
<dbReference type="GO" id="GO:0008168">
    <property type="term" value="F:methyltransferase activity"/>
    <property type="evidence" value="ECO:0007669"/>
    <property type="project" value="UniProtKB-KW"/>
</dbReference>
<dbReference type="InterPro" id="IPR029063">
    <property type="entry name" value="SAM-dependent_MTases_sf"/>
</dbReference>
<evidence type="ECO:0000313" key="2">
    <source>
        <dbReference type="EMBL" id="MCJ2544009.1"/>
    </source>
</evidence>
<protein>
    <submittedName>
        <fullName evidence="2">FkbM family methyltransferase</fullName>
    </submittedName>
</protein>
<feature type="domain" description="Methyltransferase FkbM" evidence="1">
    <location>
        <begin position="78"/>
        <end position="243"/>
    </location>
</feature>
<keyword evidence="2" id="KW-0808">Transferase</keyword>
<evidence type="ECO:0000259" key="1">
    <source>
        <dbReference type="Pfam" id="PF05050"/>
    </source>
</evidence>
<accession>A0ABT0CE03</accession>
<evidence type="ECO:0000313" key="3">
    <source>
        <dbReference type="Proteomes" id="UP000830835"/>
    </source>
</evidence>
<keyword evidence="3" id="KW-1185">Reference proteome</keyword>
<keyword evidence="2" id="KW-0489">Methyltransferase</keyword>
<dbReference type="Proteomes" id="UP000830835">
    <property type="component" value="Unassembled WGS sequence"/>
</dbReference>
<organism evidence="2 3">
    <name type="scientific">Thermostichus vulcanus str. 'Rupite'</name>
    <dbReference type="NCBI Taxonomy" id="2813851"/>
    <lineage>
        <taxon>Bacteria</taxon>
        <taxon>Bacillati</taxon>
        <taxon>Cyanobacteriota</taxon>
        <taxon>Cyanophyceae</taxon>
        <taxon>Thermostichales</taxon>
        <taxon>Thermostichaceae</taxon>
        <taxon>Thermostichus</taxon>
    </lineage>
</organism>
<reference evidence="2" key="1">
    <citation type="submission" date="2021-02" db="EMBL/GenBank/DDBJ databases">
        <title>The CRISPR/cas machinery reduction and long-range gene transfer in the hot spring cyanobacterium Synechococcus.</title>
        <authorList>
            <person name="Dvorak P."/>
            <person name="Jahodarova E."/>
            <person name="Hasler P."/>
            <person name="Poulickova A."/>
        </authorList>
    </citation>
    <scope>NUCLEOTIDE SEQUENCE</scope>
    <source>
        <strain evidence="2">Rupite</strain>
    </source>
</reference>
<dbReference type="PANTHER" id="PTHR34203:SF15">
    <property type="entry name" value="SLL1173 PROTEIN"/>
    <property type="match status" value="1"/>
</dbReference>
<dbReference type="Gene3D" id="3.40.50.150">
    <property type="entry name" value="Vaccinia Virus protein VP39"/>
    <property type="match status" value="1"/>
</dbReference>
<dbReference type="EMBL" id="JAFIRA010000043">
    <property type="protein sequence ID" value="MCJ2544009.1"/>
    <property type="molecule type" value="Genomic_DNA"/>
</dbReference>
<proteinExistence type="predicted"/>
<dbReference type="InterPro" id="IPR052514">
    <property type="entry name" value="SAM-dependent_MTase"/>
</dbReference>
<dbReference type="SUPFAM" id="SSF53335">
    <property type="entry name" value="S-adenosyl-L-methionine-dependent methyltransferases"/>
    <property type="match status" value="1"/>
</dbReference>
<dbReference type="Pfam" id="PF05050">
    <property type="entry name" value="Methyltransf_21"/>
    <property type="match status" value="1"/>
</dbReference>
<dbReference type="PANTHER" id="PTHR34203">
    <property type="entry name" value="METHYLTRANSFERASE, FKBM FAMILY PROTEIN"/>
    <property type="match status" value="1"/>
</dbReference>
<gene>
    <name evidence="2" type="ORF">JX360_14040</name>
</gene>
<dbReference type="GO" id="GO:0032259">
    <property type="term" value="P:methylation"/>
    <property type="evidence" value="ECO:0007669"/>
    <property type="project" value="UniProtKB-KW"/>
</dbReference>